<organism evidence="2 3">
    <name type="scientific">Luteolibacter luteus</name>
    <dbReference type="NCBI Taxonomy" id="2728835"/>
    <lineage>
        <taxon>Bacteria</taxon>
        <taxon>Pseudomonadati</taxon>
        <taxon>Verrucomicrobiota</taxon>
        <taxon>Verrucomicrobiia</taxon>
        <taxon>Verrucomicrobiales</taxon>
        <taxon>Verrucomicrobiaceae</taxon>
        <taxon>Luteolibacter</taxon>
    </lineage>
</organism>
<dbReference type="AlphaFoldDB" id="A0A858RKH1"/>
<dbReference type="RefSeq" id="WP_169455289.1">
    <property type="nucleotide sequence ID" value="NZ_CP051774.1"/>
</dbReference>
<accession>A0A858RKH1</accession>
<name>A0A858RKH1_9BACT</name>
<dbReference type="Pfam" id="PF14200">
    <property type="entry name" value="RicinB_lectin_2"/>
    <property type="match status" value="1"/>
</dbReference>
<proteinExistence type="predicted"/>
<dbReference type="PROSITE" id="PS50231">
    <property type="entry name" value="RICIN_B_LECTIN"/>
    <property type="match status" value="1"/>
</dbReference>
<evidence type="ECO:0000313" key="2">
    <source>
        <dbReference type="EMBL" id="QJE96889.1"/>
    </source>
</evidence>
<sequence length="395" mass="42788">MATRAAMTTSQINGMRASGFNTLIIFNMRVATNGDFTYDGTLCSNGTWVGPSDWGPLFNQCKAMPSGVTRIELCIGGWNDASFQNIKNLIASQGNNTSNVLYRNLAALKANFPVNAICFDDESVYDVSSSVAFGQMAGSNGMKVTLCPYTNSGFWQSVKNGLGSVCDEVYLQCYDGGAGNNPASWNSLFGGLKVSPGTWDLDGAATFGSKMAGWGSSAGVFNGFYWPGNTGGNPPANPAMMLQYATLIHTNLDNEGGDITGEHRIVNMVGGKAIDNGSSSLGNPTVQWDVTANNNGLQQRWMFTQNSDTSWNIINLNSGLALEMQSTANLGQPVVWSWNGGTNQRWWVDRQSDGTYKIWNQWSAKALENASATQNGAPIVQWPWNGQTQQRWRLY</sequence>
<keyword evidence="3" id="KW-1185">Reference proteome</keyword>
<dbReference type="Gene3D" id="2.80.10.50">
    <property type="match status" value="2"/>
</dbReference>
<dbReference type="EMBL" id="CP051774">
    <property type="protein sequence ID" value="QJE96889.1"/>
    <property type="molecule type" value="Genomic_DNA"/>
</dbReference>
<dbReference type="CDD" id="cd00161">
    <property type="entry name" value="beta-trefoil_Ricin-like"/>
    <property type="match status" value="1"/>
</dbReference>
<dbReference type="Proteomes" id="UP000501812">
    <property type="component" value="Chromosome"/>
</dbReference>
<gene>
    <name evidence="2" type="ORF">HHL09_14210</name>
</gene>
<dbReference type="KEGG" id="luo:HHL09_14210"/>
<dbReference type="SUPFAM" id="SSF51445">
    <property type="entry name" value="(Trans)glycosidases"/>
    <property type="match status" value="1"/>
</dbReference>
<dbReference type="SUPFAM" id="SSF50370">
    <property type="entry name" value="Ricin B-like lectins"/>
    <property type="match status" value="1"/>
</dbReference>
<protein>
    <submittedName>
        <fullName evidence="2">RICIN domain-containing protein</fullName>
    </submittedName>
</protein>
<dbReference type="InterPro" id="IPR017853">
    <property type="entry name" value="GH"/>
</dbReference>
<dbReference type="InterPro" id="IPR000772">
    <property type="entry name" value="Ricin_B_lectin"/>
</dbReference>
<evidence type="ECO:0000313" key="3">
    <source>
        <dbReference type="Proteomes" id="UP000501812"/>
    </source>
</evidence>
<dbReference type="InterPro" id="IPR035992">
    <property type="entry name" value="Ricin_B-like_lectins"/>
</dbReference>
<reference evidence="2 3" key="1">
    <citation type="submission" date="2020-04" db="EMBL/GenBank/DDBJ databases">
        <title>Luteolibacter sp. G-1-1-1 isolated from soil.</title>
        <authorList>
            <person name="Dahal R.H."/>
        </authorList>
    </citation>
    <scope>NUCLEOTIDE SEQUENCE [LARGE SCALE GENOMIC DNA]</scope>
    <source>
        <strain evidence="2 3">G-1-1-1</strain>
    </source>
</reference>
<evidence type="ECO:0000259" key="1">
    <source>
        <dbReference type="Pfam" id="PF14200"/>
    </source>
</evidence>
<feature type="domain" description="Ricin B lectin" evidence="1">
    <location>
        <begin position="298"/>
        <end position="382"/>
    </location>
</feature>